<dbReference type="Pfam" id="PF09755">
    <property type="entry name" value="DUF2046"/>
    <property type="match status" value="1"/>
</dbReference>
<name>A0A8J2JTJ7_9HEXA</name>
<comment type="caution">
    <text evidence="3">The sequence shown here is derived from an EMBL/GenBank/DDBJ whole genome shotgun (WGS) entry which is preliminary data.</text>
</comment>
<evidence type="ECO:0000256" key="2">
    <source>
        <dbReference type="SAM" id="MobiDB-lite"/>
    </source>
</evidence>
<feature type="compositionally biased region" description="Pro residues" evidence="2">
    <location>
        <begin position="450"/>
        <end position="461"/>
    </location>
</feature>
<dbReference type="PANTHER" id="PTHR15276:SF0">
    <property type="entry name" value="COILED-COIL DOMAIN-CONTAINING PROTEIN 6"/>
    <property type="match status" value="1"/>
</dbReference>
<feature type="compositionally biased region" description="Low complexity" evidence="2">
    <location>
        <begin position="462"/>
        <end position="472"/>
    </location>
</feature>
<reference evidence="3" key="1">
    <citation type="submission" date="2021-06" db="EMBL/GenBank/DDBJ databases">
        <authorList>
            <person name="Hodson N. C."/>
            <person name="Mongue J. A."/>
            <person name="Jaron S. K."/>
        </authorList>
    </citation>
    <scope>NUCLEOTIDE SEQUENCE</scope>
</reference>
<feature type="compositionally biased region" description="Low complexity" evidence="2">
    <location>
        <begin position="526"/>
        <end position="537"/>
    </location>
</feature>
<feature type="region of interest" description="Disordered" evidence="2">
    <location>
        <begin position="282"/>
        <end position="326"/>
    </location>
</feature>
<feature type="region of interest" description="Disordered" evidence="2">
    <location>
        <begin position="526"/>
        <end position="618"/>
    </location>
</feature>
<gene>
    <name evidence="3" type="ORF">AFUS01_LOCUS15232</name>
</gene>
<dbReference type="EMBL" id="CAJVCH010133863">
    <property type="protein sequence ID" value="CAG7726315.1"/>
    <property type="molecule type" value="Genomic_DNA"/>
</dbReference>
<feature type="compositionally biased region" description="Polar residues" evidence="2">
    <location>
        <begin position="290"/>
        <end position="311"/>
    </location>
</feature>
<dbReference type="InterPro" id="IPR019152">
    <property type="entry name" value="DUF2046"/>
</dbReference>
<dbReference type="Proteomes" id="UP000708208">
    <property type="component" value="Unassembled WGS sequence"/>
</dbReference>
<dbReference type="OrthoDB" id="78858at2759"/>
<keyword evidence="1" id="KW-0175">Coiled coil</keyword>
<evidence type="ECO:0000313" key="3">
    <source>
        <dbReference type="EMBL" id="CAG7726315.1"/>
    </source>
</evidence>
<dbReference type="PANTHER" id="PTHR15276">
    <property type="entry name" value="H4 D10S170 PROTEIN-RELATED"/>
    <property type="match status" value="1"/>
</dbReference>
<evidence type="ECO:0008006" key="5">
    <source>
        <dbReference type="Google" id="ProtNLM"/>
    </source>
</evidence>
<keyword evidence="4" id="KW-1185">Reference proteome</keyword>
<feature type="coiled-coil region" evidence="1">
    <location>
        <begin position="336"/>
        <end position="381"/>
    </location>
</feature>
<dbReference type="AlphaFoldDB" id="A0A8J2JTJ7"/>
<sequence>MRDPVHSTISENTMERILVIYNFGRSGLSESVVPYITETTHASKEVTSAFENYGTVVFKFVRLATALVQSLIMADSASESDSSSIDGGPIMMPPSPVTREQLHKRIESLQQQNRVLKVELETYKLRVKALQEENRSLRQASVNIQAKAEQEEEFISNTLLKKIQALKKEKETLAHHYEQEEECLTNDLSRKLNQLRAEKCKLEQTLEQEQECLVNKLMRKIEKLEAETEAKQSNLEQLRREKVELENTLEQEQEALVNRLWKQMDKLEAEKRNLQNRVENQGLSGMQLLSGPNSITDPIQLPRRNSSLTSDEQDKGNGNKSISSTEGDALILTGNVQHLRSEVDRLKAQLSVAQQQHSEKMAQYAAEERQIRDENLRLQRRLQLEMERREALCRHLSESESSLEMEDERHFHETLAAQGLDTGSLRIAHHTPGAAPTAGISIGSALPIRPRPGSSPGPFVPSPGSGSRPMSPGTQPCTNFIFVPPGSLSIHLPCGGNTGRDIMSPPSPVSRCQLCNGHGWLPPSTGTGPLLVTTSSGGSSGSGPFSHVVSASSPPIRHSSKERFARPAPPSTNDRSQEPRTPGDSTMTSPAPSPAPLEIVLSPASAPSPSPMDTSYKT</sequence>
<accession>A0A8J2JTJ7</accession>
<evidence type="ECO:0000256" key="1">
    <source>
        <dbReference type="SAM" id="Coils"/>
    </source>
</evidence>
<proteinExistence type="predicted"/>
<evidence type="ECO:0000313" key="4">
    <source>
        <dbReference type="Proteomes" id="UP000708208"/>
    </source>
</evidence>
<organism evidence="3 4">
    <name type="scientific">Allacma fusca</name>
    <dbReference type="NCBI Taxonomy" id="39272"/>
    <lineage>
        <taxon>Eukaryota</taxon>
        <taxon>Metazoa</taxon>
        <taxon>Ecdysozoa</taxon>
        <taxon>Arthropoda</taxon>
        <taxon>Hexapoda</taxon>
        <taxon>Collembola</taxon>
        <taxon>Symphypleona</taxon>
        <taxon>Sminthuridae</taxon>
        <taxon>Allacma</taxon>
    </lineage>
</organism>
<protein>
    <recommendedName>
        <fullName evidence="5">Coiled-coil domain-containing protein 6</fullName>
    </recommendedName>
</protein>
<feature type="region of interest" description="Disordered" evidence="2">
    <location>
        <begin position="450"/>
        <end position="472"/>
    </location>
</feature>